<name>A0A5B7HLC5_PORTR</name>
<evidence type="ECO:0000313" key="3">
    <source>
        <dbReference type="Proteomes" id="UP000324222"/>
    </source>
</evidence>
<organism evidence="2 3">
    <name type="scientific">Portunus trituberculatus</name>
    <name type="common">Swimming crab</name>
    <name type="synonym">Neptunus trituberculatus</name>
    <dbReference type="NCBI Taxonomy" id="210409"/>
    <lineage>
        <taxon>Eukaryota</taxon>
        <taxon>Metazoa</taxon>
        <taxon>Ecdysozoa</taxon>
        <taxon>Arthropoda</taxon>
        <taxon>Crustacea</taxon>
        <taxon>Multicrustacea</taxon>
        <taxon>Malacostraca</taxon>
        <taxon>Eumalacostraca</taxon>
        <taxon>Eucarida</taxon>
        <taxon>Decapoda</taxon>
        <taxon>Pleocyemata</taxon>
        <taxon>Brachyura</taxon>
        <taxon>Eubrachyura</taxon>
        <taxon>Portunoidea</taxon>
        <taxon>Portunidae</taxon>
        <taxon>Portuninae</taxon>
        <taxon>Portunus</taxon>
    </lineage>
</organism>
<keyword evidence="3" id="KW-1185">Reference proteome</keyword>
<sequence>MNNNLLIVYDKETKQGDKLADTPQRPTPPAVHQNESNMPIVFKLKVDESKPCNNKPLASLEKRMYG</sequence>
<dbReference type="AlphaFoldDB" id="A0A5B7HLC5"/>
<accession>A0A5B7HLC5</accession>
<feature type="region of interest" description="Disordered" evidence="1">
    <location>
        <begin position="1"/>
        <end position="37"/>
    </location>
</feature>
<protein>
    <submittedName>
        <fullName evidence="2">Uncharacterized protein</fullName>
    </submittedName>
</protein>
<proteinExistence type="predicted"/>
<comment type="caution">
    <text evidence="2">The sequence shown here is derived from an EMBL/GenBank/DDBJ whole genome shotgun (WGS) entry which is preliminary data.</text>
</comment>
<evidence type="ECO:0000313" key="2">
    <source>
        <dbReference type="EMBL" id="MPC73681.1"/>
    </source>
</evidence>
<dbReference type="EMBL" id="VSRR010037300">
    <property type="protein sequence ID" value="MPC73681.1"/>
    <property type="molecule type" value="Genomic_DNA"/>
</dbReference>
<dbReference type="Proteomes" id="UP000324222">
    <property type="component" value="Unassembled WGS sequence"/>
</dbReference>
<gene>
    <name evidence="2" type="ORF">E2C01_068017</name>
</gene>
<evidence type="ECO:0000256" key="1">
    <source>
        <dbReference type="SAM" id="MobiDB-lite"/>
    </source>
</evidence>
<feature type="compositionally biased region" description="Basic and acidic residues" evidence="1">
    <location>
        <begin position="9"/>
        <end position="20"/>
    </location>
</feature>
<reference evidence="2 3" key="1">
    <citation type="submission" date="2019-05" db="EMBL/GenBank/DDBJ databases">
        <title>Another draft genome of Portunus trituberculatus and its Hox gene families provides insights of decapod evolution.</title>
        <authorList>
            <person name="Jeong J.-H."/>
            <person name="Song I."/>
            <person name="Kim S."/>
            <person name="Choi T."/>
            <person name="Kim D."/>
            <person name="Ryu S."/>
            <person name="Kim W."/>
        </authorList>
    </citation>
    <scope>NUCLEOTIDE SEQUENCE [LARGE SCALE GENOMIC DNA]</scope>
    <source>
        <tissue evidence="2">Muscle</tissue>
    </source>
</reference>